<accession>A6DJF2</accession>
<dbReference type="eggNOG" id="COG2148">
    <property type="taxonomic scope" value="Bacteria"/>
</dbReference>
<keyword evidence="4" id="KW-0808">Transferase</keyword>
<feature type="transmembrane region" description="Helical" evidence="2">
    <location>
        <begin position="30"/>
        <end position="51"/>
    </location>
</feature>
<feature type="domain" description="Bacterial sugar transferase" evidence="3">
    <location>
        <begin position="25"/>
        <end position="213"/>
    </location>
</feature>
<comment type="caution">
    <text evidence="4">The sequence shown here is derived from an EMBL/GenBank/DDBJ whole genome shotgun (WGS) entry which is preliminary data.</text>
</comment>
<evidence type="ECO:0000256" key="2">
    <source>
        <dbReference type="SAM" id="Phobius"/>
    </source>
</evidence>
<evidence type="ECO:0000313" key="4">
    <source>
        <dbReference type="EMBL" id="EDM28026.1"/>
    </source>
</evidence>
<protein>
    <submittedName>
        <fullName evidence="4">Undecaprenyl-phosphate galactosephosphotransferase</fullName>
    </submittedName>
</protein>
<comment type="similarity">
    <text evidence="1">Belongs to the bacterial sugar transferase family.</text>
</comment>
<dbReference type="EMBL" id="ABCK01000006">
    <property type="protein sequence ID" value="EDM28026.1"/>
    <property type="molecule type" value="Genomic_DNA"/>
</dbReference>
<evidence type="ECO:0000259" key="3">
    <source>
        <dbReference type="Pfam" id="PF02397"/>
    </source>
</evidence>
<organism evidence="4 5">
    <name type="scientific">Lentisphaera araneosa HTCC2155</name>
    <dbReference type="NCBI Taxonomy" id="313628"/>
    <lineage>
        <taxon>Bacteria</taxon>
        <taxon>Pseudomonadati</taxon>
        <taxon>Lentisphaerota</taxon>
        <taxon>Lentisphaeria</taxon>
        <taxon>Lentisphaerales</taxon>
        <taxon>Lentisphaeraceae</taxon>
        <taxon>Lentisphaera</taxon>
    </lineage>
</organism>
<keyword evidence="2" id="KW-0472">Membrane</keyword>
<proteinExistence type="inferred from homology"/>
<dbReference type="PANTHER" id="PTHR30576">
    <property type="entry name" value="COLANIC BIOSYNTHESIS UDP-GLUCOSE LIPID CARRIER TRANSFERASE"/>
    <property type="match status" value="1"/>
</dbReference>
<name>A6DJF2_9BACT</name>
<dbReference type="AlphaFoldDB" id="A6DJF2"/>
<dbReference type="OrthoDB" id="9808602at2"/>
<keyword evidence="5" id="KW-1185">Reference proteome</keyword>
<dbReference type="STRING" id="313628.LNTAR_11756"/>
<dbReference type="InterPro" id="IPR003362">
    <property type="entry name" value="Bact_transf"/>
</dbReference>
<evidence type="ECO:0000313" key="5">
    <source>
        <dbReference type="Proteomes" id="UP000004947"/>
    </source>
</evidence>
<dbReference type="PANTHER" id="PTHR30576:SF10">
    <property type="entry name" value="SLL5057 PROTEIN"/>
    <property type="match status" value="1"/>
</dbReference>
<reference evidence="4 5" key="1">
    <citation type="journal article" date="2010" name="J. Bacteriol.">
        <title>Genome sequence of Lentisphaera araneosa HTCC2155T, the type species of the order Lentisphaerales in the phylum Lentisphaerae.</title>
        <authorList>
            <person name="Thrash J.C."/>
            <person name="Cho J.C."/>
            <person name="Vergin K.L."/>
            <person name="Morris R.M."/>
            <person name="Giovannoni S.J."/>
        </authorList>
    </citation>
    <scope>NUCLEOTIDE SEQUENCE [LARGE SCALE GENOMIC DNA]</scope>
    <source>
        <strain evidence="4 5">HTCC2155</strain>
    </source>
</reference>
<dbReference type="Pfam" id="PF02397">
    <property type="entry name" value="Bac_transf"/>
    <property type="match status" value="1"/>
</dbReference>
<gene>
    <name evidence="4" type="ORF">LNTAR_11756</name>
</gene>
<keyword evidence="2" id="KW-0812">Transmembrane</keyword>
<evidence type="ECO:0000256" key="1">
    <source>
        <dbReference type="ARBA" id="ARBA00006464"/>
    </source>
</evidence>
<dbReference type="RefSeq" id="WP_007278023.1">
    <property type="nucleotide sequence ID" value="NZ_ABCK01000006.1"/>
</dbReference>
<keyword evidence="2" id="KW-1133">Transmembrane helix</keyword>
<sequence>MQLTKVMSGVTEQNYSQSTAYLQLKRLIDVTVSTTAILALSPLLIITAICVKMSSKGPIIFWQKRAGLNGETILFPKFRSMYQDAEQRKADLLAQNMHQDSITFKMKDDPRITPIGRIIRKYSIDELPQLFLVLTGDLSLVGPRPATLDEVAQYTPFQRKRLSVKPGLTCTWQVNGRGDIPFNEQVIMDYTYICERNITTDLKLLVLTIPAVINGRGAY</sequence>
<dbReference type="GO" id="GO:0016780">
    <property type="term" value="F:phosphotransferase activity, for other substituted phosphate groups"/>
    <property type="evidence" value="ECO:0007669"/>
    <property type="project" value="TreeGrafter"/>
</dbReference>
<dbReference type="Proteomes" id="UP000004947">
    <property type="component" value="Unassembled WGS sequence"/>
</dbReference>